<feature type="signal peptide" evidence="1">
    <location>
        <begin position="1"/>
        <end position="23"/>
    </location>
</feature>
<dbReference type="Proteomes" id="UP000001745">
    <property type="component" value="Unassembled WGS sequence"/>
</dbReference>
<dbReference type="HOGENOM" id="CLU_000445_44_8_1"/>
<dbReference type="GeneID" id="8102117"/>
<organism evidence="3 4">
    <name type="scientific">Talaromyces stipitatus (strain ATCC 10500 / CBS 375.48 / QM 6759 / NRRL 1006)</name>
    <name type="common">Penicillium stipitatum</name>
    <dbReference type="NCBI Taxonomy" id="441959"/>
    <lineage>
        <taxon>Eukaryota</taxon>
        <taxon>Fungi</taxon>
        <taxon>Dikarya</taxon>
        <taxon>Ascomycota</taxon>
        <taxon>Pezizomycotina</taxon>
        <taxon>Eurotiomycetes</taxon>
        <taxon>Eurotiomycetidae</taxon>
        <taxon>Eurotiales</taxon>
        <taxon>Trichocomaceae</taxon>
        <taxon>Talaromyces</taxon>
        <taxon>Talaromyces sect. Talaromyces</taxon>
    </lineage>
</organism>
<name>B8MLI6_TALSN</name>
<dbReference type="EMBL" id="EQ962657">
    <property type="protein sequence ID" value="EED15519.1"/>
    <property type="molecule type" value="Genomic_DNA"/>
</dbReference>
<keyword evidence="1" id="KW-0732">Signal</keyword>
<gene>
    <name evidence="3" type="ORF">TSTA_049560</name>
</gene>
<feature type="chain" id="PRO_5002875205" evidence="1">
    <location>
        <begin position="24"/>
        <end position="270"/>
    </location>
</feature>
<dbReference type="InParanoid" id="B8MLI6"/>
<evidence type="ECO:0000259" key="2">
    <source>
        <dbReference type="Pfam" id="PF01965"/>
    </source>
</evidence>
<reference evidence="4" key="1">
    <citation type="journal article" date="2015" name="Genome Announc.">
        <title>Genome sequence of the AIDS-associated pathogen Penicillium marneffei (ATCC18224) and its near taxonomic relative Talaromyces stipitatus (ATCC10500).</title>
        <authorList>
            <person name="Nierman W.C."/>
            <person name="Fedorova-Abrams N.D."/>
            <person name="Andrianopoulos A."/>
        </authorList>
    </citation>
    <scope>NUCLEOTIDE SEQUENCE [LARGE SCALE GENOMIC DNA]</scope>
    <source>
        <strain evidence="4">ATCC 10500 / CBS 375.48 / QM 6759 / NRRL 1006</strain>
    </source>
</reference>
<dbReference type="InterPro" id="IPR052158">
    <property type="entry name" value="INH-QAR"/>
</dbReference>
<dbReference type="SUPFAM" id="SSF52317">
    <property type="entry name" value="Class I glutamine amidotransferase-like"/>
    <property type="match status" value="1"/>
</dbReference>
<dbReference type="AlphaFoldDB" id="B8MLI6"/>
<dbReference type="STRING" id="441959.B8MLI6"/>
<keyword evidence="4" id="KW-1185">Reference proteome</keyword>
<evidence type="ECO:0000313" key="3">
    <source>
        <dbReference type="EMBL" id="EED15519.1"/>
    </source>
</evidence>
<dbReference type="OrthoDB" id="543156at2759"/>
<dbReference type="RefSeq" id="XP_002485472.1">
    <property type="nucleotide sequence ID" value="XM_002485427.1"/>
</dbReference>
<sequence length="270" mass="30329">MDELRFRAAMLCLVLDSRAVVHAEEVLYCNYLRAEMAPIHFGSLVYDYQAMDVIGPFDLIGSGGRFILDAVSFFTDIDRKLIDRAPEFVFHHIGETLDPVRLLTSSLVVNPTDTLDDCPELDYLLVGGPNIKDFKLSPRYAEFIRRHVAAGKIVFTTCTGAAVLASTGVLDGKRATINNLEYEFARKQYPKVKWTKETKWVVDGNIWTGSGAVAGMDMFAHWFKESFGLDLLTEASKGLDYEPRDINGLFKVFPQRYDENGVQLSTLVLP</sequence>
<dbReference type="PANTHER" id="PTHR43130:SF7">
    <property type="entry name" value="DJ-1_PFPI DOMAIN-CONTAINING PROTEIN"/>
    <property type="match status" value="1"/>
</dbReference>
<dbReference type="Gene3D" id="3.40.50.880">
    <property type="match status" value="1"/>
</dbReference>
<protein>
    <submittedName>
        <fullName evidence="3">Thij/pfpi, putative</fullName>
    </submittedName>
</protein>
<dbReference type="OMA" id="HHIGITR"/>
<evidence type="ECO:0000256" key="1">
    <source>
        <dbReference type="SAM" id="SignalP"/>
    </source>
</evidence>
<dbReference type="PANTHER" id="PTHR43130">
    <property type="entry name" value="ARAC-FAMILY TRANSCRIPTIONAL REGULATOR"/>
    <property type="match status" value="1"/>
</dbReference>
<dbReference type="PhylomeDB" id="B8MLI6"/>
<dbReference type="Pfam" id="PF01965">
    <property type="entry name" value="DJ-1_PfpI"/>
    <property type="match status" value="1"/>
</dbReference>
<evidence type="ECO:0000313" key="4">
    <source>
        <dbReference type="Proteomes" id="UP000001745"/>
    </source>
</evidence>
<feature type="domain" description="DJ-1/PfpI" evidence="2">
    <location>
        <begin position="111"/>
        <end position="219"/>
    </location>
</feature>
<dbReference type="eggNOG" id="ENOG502SQ0U">
    <property type="taxonomic scope" value="Eukaryota"/>
</dbReference>
<proteinExistence type="predicted"/>
<dbReference type="VEuPathDB" id="FungiDB:TSTA_049560"/>
<accession>B8MLI6</accession>
<dbReference type="CDD" id="cd03139">
    <property type="entry name" value="GATase1_PfpI_2"/>
    <property type="match status" value="1"/>
</dbReference>
<dbReference type="InterPro" id="IPR002818">
    <property type="entry name" value="DJ-1/PfpI"/>
</dbReference>
<dbReference type="InterPro" id="IPR029062">
    <property type="entry name" value="Class_I_gatase-like"/>
</dbReference>